<sequence>MSNDNSFSSPIFPPNMEISPVPDYAYEVQHDNQQGEMFNMFNFETHSGDSGYNTQRYGIFSPLSNMFIEPQYVIGLHDDDSLPVILSPDLAELFSQPGCEHSSTPEQSILQIDFLSPDMFGPSQQYNISITAPGMNVESEGEISPSILALPRNRRKLRSKESDVEIWFNDGYDEALYNLMLKKNI</sequence>
<gene>
    <name evidence="1" type="ORF">g.66164</name>
</gene>
<reference evidence="1" key="1">
    <citation type="submission" date="2018-04" db="EMBL/GenBank/DDBJ databases">
        <title>Transcriptome of Schizaphis graminum biotype I.</title>
        <authorList>
            <person name="Scully E.D."/>
            <person name="Geib S.M."/>
            <person name="Palmer N.A."/>
            <person name="Koch K."/>
            <person name="Bradshaw J."/>
            <person name="Heng-Moss T."/>
            <person name="Sarath G."/>
        </authorList>
    </citation>
    <scope>NUCLEOTIDE SEQUENCE</scope>
</reference>
<proteinExistence type="predicted"/>
<name>A0A2S2PM83_SCHGA</name>
<dbReference type="AlphaFoldDB" id="A0A2S2PM83"/>
<accession>A0A2S2PM83</accession>
<evidence type="ECO:0000313" key="1">
    <source>
        <dbReference type="EMBL" id="MBY30559.1"/>
    </source>
</evidence>
<protein>
    <submittedName>
        <fullName evidence="1">Uncharacterized protein</fullName>
    </submittedName>
</protein>
<organism evidence="1">
    <name type="scientific">Schizaphis graminum</name>
    <name type="common">Green bug aphid</name>
    <dbReference type="NCBI Taxonomy" id="13262"/>
    <lineage>
        <taxon>Eukaryota</taxon>
        <taxon>Metazoa</taxon>
        <taxon>Ecdysozoa</taxon>
        <taxon>Arthropoda</taxon>
        <taxon>Hexapoda</taxon>
        <taxon>Insecta</taxon>
        <taxon>Pterygota</taxon>
        <taxon>Neoptera</taxon>
        <taxon>Paraneoptera</taxon>
        <taxon>Hemiptera</taxon>
        <taxon>Sternorrhyncha</taxon>
        <taxon>Aphidomorpha</taxon>
        <taxon>Aphidoidea</taxon>
        <taxon>Aphididae</taxon>
        <taxon>Aphidini</taxon>
        <taxon>Schizaphis</taxon>
    </lineage>
</organism>
<dbReference type="EMBL" id="GGMR01017940">
    <property type="protein sequence ID" value="MBY30559.1"/>
    <property type="molecule type" value="Transcribed_RNA"/>
</dbReference>